<sequence length="91" mass="9988">MISDPNYLRWSKTGMWNRKNGRRNSSGNNIGDGRVLCAGSGISINGLYTKLRMVVASCRSYSHRDVGSLHGAARQRLHTSCLLLSPLLVAI</sequence>
<dbReference type="EMBL" id="OU466861">
    <property type="protein sequence ID" value="CAH2065409.1"/>
    <property type="molecule type" value="Genomic_DNA"/>
</dbReference>
<reference evidence="1 2" key="1">
    <citation type="submission" date="2022-03" db="EMBL/GenBank/DDBJ databases">
        <authorList>
            <person name="Nunn A."/>
            <person name="Chopra R."/>
            <person name="Nunn A."/>
            <person name="Contreras Garrido A."/>
        </authorList>
    </citation>
    <scope>NUCLEOTIDE SEQUENCE [LARGE SCALE GENOMIC DNA]</scope>
</reference>
<accession>A0AAU9SG27</accession>
<gene>
    <name evidence="1" type="ORF">TAV2_LOCUS16929</name>
</gene>
<dbReference type="AlphaFoldDB" id="A0AAU9SG27"/>
<evidence type="ECO:0000313" key="1">
    <source>
        <dbReference type="EMBL" id="CAH2065409.1"/>
    </source>
</evidence>
<protein>
    <submittedName>
        <fullName evidence="1">Uncharacterized protein</fullName>
    </submittedName>
</protein>
<keyword evidence="2" id="KW-1185">Reference proteome</keyword>
<name>A0AAU9SG27_THLAR</name>
<organism evidence="1 2">
    <name type="scientific">Thlaspi arvense</name>
    <name type="common">Field penny-cress</name>
    <dbReference type="NCBI Taxonomy" id="13288"/>
    <lineage>
        <taxon>Eukaryota</taxon>
        <taxon>Viridiplantae</taxon>
        <taxon>Streptophyta</taxon>
        <taxon>Embryophyta</taxon>
        <taxon>Tracheophyta</taxon>
        <taxon>Spermatophyta</taxon>
        <taxon>Magnoliopsida</taxon>
        <taxon>eudicotyledons</taxon>
        <taxon>Gunneridae</taxon>
        <taxon>Pentapetalae</taxon>
        <taxon>rosids</taxon>
        <taxon>malvids</taxon>
        <taxon>Brassicales</taxon>
        <taxon>Brassicaceae</taxon>
        <taxon>Thlaspideae</taxon>
        <taxon>Thlaspi</taxon>
    </lineage>
</organism>
<dbReference type="Proteomes" id="UP000836841">
    <property type="component" value="Chromosome 5"/>
</dbReference>
<proteinExistence type="predicted"/>
<evidence type="ECO:0000313" key="2">
    <source>
        <dbReference type="Proteomes" id="UP000836841"/>
    </source>
</evidence>